<protein>
    <submittedName>
        <fullName evidence="1">Uncharacterized protein</fullName>
    </submittedName>
</protein>
<dbReference type="EMBL" id="EU016574">
    <property type="protein sequence ID" value="ABZ06376.1"/>
    <property type="molecule type" value="Genomic_DNA"/>
</dbReference>
<name>B3T1B7_9ZZZZ</name>
<proteinExistence type="predicted"/>
<sequence>MNCCRWRTLPCHCVTAKIRWAEYDRDVLPTRPLLHHHRRESSHRRREIPAPQRLPGFFLLNQQCLQKWRHPALRTLHGALHRRPIAGDRRVTNGLDRTAPMPWGKRCRRGGSASRHRQYLVTVTGTALQD</sequence>
<organism evidence="1">
    <name type="scientific">uncultured marine microorganism HF4000_009G21</name>
    <dbReference type="NCBI Taxonomy" id="455515"/>
    <lineage>
        <taxon>unclassified sequences</taxon>
        <taxon>environmental samples</taxon>
    </lineage>
</organism>
<reference evidence="1" key="1">
    <citation type="journal article" date="2008" name="ISME J.">
        <title>Genomic patterns of recombination, clonal divergence and environment in marine microbial populations.</title>
        <authorList>
            <person name="Konstantinidis K.T."/>
            <person name="Delong E.F."/>
        </authorList>
    </citation>
    <scope>NUCLEOTIDE SEQUENCE</scope>
</reference>
<dbReference type="AlphaFoldDB" id="B3T1B7"/>
<evidence type="ECO:0000313" key="1">
    <source>
        <dbReference type="EMBL" id="ABZ06376.1"/>
    </source>
</evidence>
<gene>
    <name evidence="1" type="ORF">ALOHA_HF4000009G21ctg1g12</name>
</gene>
<accession>B3T1B7</accession>